<comment type="similarity">
    <text evidence="1">Belongs to the enoyl-CoA hydratase/isomerase family.</text>
</comment>
<sequence>MRSFNSLEEFAGAAGEHLGYSEWLEVTQESVDQFAGATGDLQWIHVDPERAATGPFGGTIVHGYMTLALLPAMMRAIFAIEKVELGVNFGLDKVRFPRPVPVGARVRGGARLTGVRETPSGHLTAVRMTVEVEGRQQAACVADTLSLFVAPGTPLAVP</sequence>
<dbReference type="STRING" id="159449.B4N89_12330"/>
<dbReference type="OrthoDB" id="9801735at2"/>
<dbReference type="SUPFAM" id="SSF54637">
    <property type="entry name" value="Thioesterase/thiol ester dehydrase-isomerase"/>
    <property type="match status" value="1"/>
</dbReference>
<comment type="caution">
    <text evidence="3">The sequence shown here is derived from an EMBL/GenBank/DDBJ whole genome shotgun (WGS) entry which is preliminary data.</text>
</comment>
<evidence type="ECO:0000313" key="3">
    <source>
        <dbReference type="EMBL" id="OPC81627.1"/>
    </source>
</evidence>
<dbReference type="EMBL" id="MWQN01000001">
    <property type="protein sequence ID" value="OPC81627.1"/>
    <property type="molecule type" value="Genomic_DNA"/>
</dbReference>
<dbReference type="RefSeq" id="WP_078975907.1">
    <property type="nucleotide sequence ID" value="NZ_MWQN01000001.1"/>
</dbReference>
<dbReference type="PANTHER" id="PTHR42993">
    <property type="entry name" value="MAOC-LIKE DEHYDRATASE DOMAIN-CONTAINING PROTEIN"/>
    <property type="match status" value="1"/>
</dbReference>
<dbReference type="AlphaFoldDB" id="A0A1T3NXR4"/>
<evidence type="ECO:0000313" key="4">
    <source>
        <dbReference type="Proteomes" id="UP000190037"/>
    </source>
</evidence>
<keyword evidence="4" id="KW-1185">Reference proteome</keyword>
<proteinExistence type="inferred from homology"/>
<dbReference type="Pfam" id="PF01575">
    <property type="entry name" value="MaoC_dehydratas"/>
    <property type="match status" value="1"/>
</dbReference>
<accession>A0A1T3NXR4</accession>
<feature type="domain" description="MaoC-like" evidence="2">
    <location>
        <begin position="10"/>
        <end position="127"/>
    </location>
</feature>
<name>A0A1T3NXR4_9ACTN</name>
<organism evidence="3 4">
    <name type="scientific">Embleya scabrispora</name>
    <dbReference type="NCBI Taxonomy" id="159449"/>
    <lineage>
        <taxon>Bacteria</taxon>
        <taxon>Bacillati</taxon>
        <taxon>Actinomycetota</taxon>
        <taxon>Actinomycetes</taxon>
        <taxon>Kitasatosporales</taxon>
        <taxon>Streptomycetaceae</taxon>
        <taxon>Embleya</taxon>
    </lineage>
</organism>
<reference evidence="3 4" key="1">
    <citation type="submission" date="2017-03" db="EMBL/GenBank/DDBJ databases">
        <title>Draft genome sequence of Streptomyces scabrisporus NF3, endophyte isolated from Amphipterygium adstringens.</title>
        <authorList>
            <person name="Vazquez M."/>
            <person name="Ceapa C.D."/>
            <person name="Rodriguez Luna D."/>
            <person name="Sanchez Esquivel S."/>
        </authorList>
    </citation>
    <scope>NUCLEOTIDE SEQUENCE [LARGE SCALE GENOMIC DNA]</scope>
    <source>
        <strain evidence="3 4">NF3</strain>
    </source>
</reference>
<evidence type="ECO:0000259" key="2">
    <source>
        <dbReference type="Pfam" id="PF01575"/>
    </source>
</evidence>
<gene>
    <name evidence="3" type="ORF">B4N89_12330</name>
</gene>
<protein>
    <submittedName>
        <fullName evidence="3">Dehydratase</fullName>
    </submittedName>
</protein>
<evidence type="ECO:0000256" key="1">
    <source>
        <dbReference type="ARBA" id="ARBA00005254"/>
    </source>
</evidence>
<dbReference type="InterPro" id="IPR002539">
    <property type="entry name" value="MaoC-like_dom"/>
</dbReference>
<dbReference type="CDD" id="cd03450">
    <property type="entry name" value="NodN"/>
    <property type="match status" value="1"/>
</dbReference>
<dbReference type="InterPro" id="IPR029069">
    <property type="entry name" value="HotDog_dom_sf"/>
</dbReference>
<dbReference type="InterPro" id="IPR039375">
    <property type="entry name" value="NodN-like"/>
</dbReference>
<dbReference type="Proteomes" id="UP000190037">
    <property type="component" value="Unassembled WGS sequence"/>
</dbReference>
<dbReference type="PANTHER" id="PTHR42993:SF1">
    <property type="entry name" value="MAOC-LIKE DEHYDRATASE DOMAIN-CONTAINING PROTEIN"/>
    <property type="match status" value="1"/>
</dbReference>
<dbReference type="Gene3D" id="3.10.129.10">
    <property type="entry name" value="Hotdog Thioesterase"/>
    <property type="match status" value="1"/>
</dbReference>